<comment type="caution">
    <text evidence="2">The sequence shown here is derived from an EMBL/GenBank/DDBJ whole genome shotgun (WGS) entry which is preliminary data.</text>
</comment>
<evidence type="ECO:0000256" key="1">
    <source>
        <dbReference type="SAM" id="Phobius"/>
    </source>
</evidence>
<feature type="transmembrane region" description="Helical" evidence="1">
    <location>
        <begin position="285"/>
        <end position="304"/>
    </location>
</feature>
<reference evidence="2" key="1">
    <citation type="journal article" date="2014" name="Int. J. Syst. Evol. Microbiol.">
        <title>Complete genome sequence of Corynebacterium casei LMG S-19264T (=DSM 44701T), isolated from a smear-ripened cheese.</title>
        <authorList>
            <consortium name="US DOE Joint Genome Institute (JGI-PGF)"/>
            <person name="Walter F."/>
            <person name="Albersmeier A."/>
            <person name="Kalinowski J."/>
            <person name="Ruckert C."/>
        </authorList>
    </citation>
    <scope>NUCLEOTIDE SEQUENCE</scope>
    <source>
        <strain evidence="2">KCTC 23430</strain>
    </source>
</reference>
<name>A0A919CHV4_9GAMM</name>
<dbReference type="AlphaFoldDB" id="A0A919CHV4"/>
<protein>
    <recommendedName>
        <fullName evidence="4">DUF3422 domain-containing protein</fullName>
    </recommendedName>
</protein>
<evidence type="ECO:0008006" key="4">
    <source>
        <dbReference type="Google" id="ProtNLM"/>
    </source>
</evidence>
<reference evidence="2" key="2">
    <citation type="submission" date="2020-09" db="EMBL/GenBank/DDBJ databases">
        <authorList>
            <person name="Sun Q."/>
            <person name="Kim S."/>
        </authorList>
    </citation>
    <scope>NUCLEOTIDE SEQUENCE</scope>
    <source>
        <strain evidence="2">KCTC 23430</strain>
    </source>
</reference>
<keyword evidence="1" id="KW-0812">Transmembrane</keyword>
<dbReference type="Pfam" id="PF11902">
    <property type="entry name" value="DUF3422"/>
    <property type="match status" value="1"/>
</dbReference>
<evidence type="ECO:0000313" key="3">
    <source>
        <dbReference type="Proteomes" id="UP000644693"/>
    </source>
</evidence>
<dbReference type="EMBL" id="BMYM01000001">
    <property type="protein sequence ID" value="GHD25511.1"/>
    <property type="molecule type" value="Genomic_DNA"/>
</dbReference>
<keyword evidence="1" id="KW-0472">Membrane</keyword>
<evidence type="ECO:0000313" key="2">
    <source>
        <dbReference type="EMBL" id="GHD25511.1"/>
    </source>
</evidence>
<keyword evidence="3" id="KW-1185">Reference proteome</keyword>
<proteinExistence type="predicted"/>
<sequence length="319" mass="35075">MEIMSDIFVGVHVEVLSAPGGEDVNGYSMARSLLGAESLYGGDMSGGDATVWSSFKSDANGFIRIIVFDRGMTARQAGRLVQRLLDMEGYRMLAIRALPAARQVMSAALTLEPQLSAVMRRLKTAGTLTAREQALDRITELSTRVEELSAEHASAFSGARAYARVVERRTEEVREEIVAGHQRYTNFLMRALAPAMATCDAAERRVNELSERVARSASLLNAMVDFEQSRQNQAVLASLANSAQRQLRLQQAVEGFSIFAISYYAVGVLKYIFDALDHLPPGFDSNFLTGVSAPVVFGLVYLSVRIMRRRIHRLTSGSD</sequence>
<dbReference type="Proteomes" id="UP000644693">
    <property type="component" value="Unassembled WGS sequence"/>
</dbReference>
<accession>A0A919CHV4</accession>
<dbReference type="InterPro" id="IPR021830">
    <property type="entry name" value="DUF3422"/>
</dbReference>
<keyword evidence="1" id="KW-1133">Transmembrane helix</keyword>
<feature type="transmembrane region" description="Helical" evidence="1">
    <location>
        <begin position="252"/>
        <end position="273"/>
    </location>
</feature>
<organism evidence="2 3">
    <name type="scientific">Parahalioglobus pacificus</name>
    <dbReference type="NCBI Taxonomy" id="930806"/>
    <lineage>
        <taxon>Bacteria</taxon>
        <taxon>Pseudomonadati</taxon>
        <taxon>Pseudomonadota</taxon>
        <taxon>Gammaproteobacteria</taxon>
        <taxon>Cellvibrionales</taxon>
        <taxon>Halieaceae</taxon>
        <taxon>Parahalioglobus</taxon>
    </lineage>
</organism>
<gene>
    <name evidence="2" type="ORF">GCM10007053_01390</name>
</gene>